<accession>A0A1M4SNU2</accession>
<keyword evidence="2" id="KW-1185">Reference proteome</keyword>
<gene>
    <name evidence="1" type="ORF">SAMN05443638_101108</name>
</gene>
<protein>
    <submittedName>
        <fullName evidence="1">Uncharacterized protein</fullName>
    </submittedName>
</protein>
<name>A0A1M4SNU2_9CLOT</name>
<dbReference type="SUPFAM" id="SSF69304">
    <property type="entry name" value="Tricorn protease N-terminal domain"/>
    <property type="match status" value="1"/>
</dbReference>
<dbReference type="AlphaFoldDB" id="A0A1M4SNU2"/>
<proteinExistence type="predicted"/>
<dbReference type="RefSeq" id="WP_072892273.1">
    <property type="nucleotide sequence ID" value="NZ_FQVM01000001.1"/>
</dbReference>
<dbReference type="EMBL" id="FQVM01000001">
    <property type="protein sequence ID" value="SHE33866.1"/>
    <property type="molecule type" value="Genomic_DNA"/>
</dbReference>
<organism evidence="1 2">
    <name type="scientific">Clostridium fallax</name>
    <dbReference type="NCBI Taxonomy" id="1533"/>
    <lineage>
        <taxon>Bacteria</taxon>
        <taxon>Bacillati</taxon>
        <taxon>Bacillota</taxon>
        <taxon>Clostridia</taxon>
        <taxon>Eubacteriales</taxon>
        <taxon>Clostridiaceae</taxon>
        <taxon>Clostridium</taxon>
    </lineage>
</organism>
<reference evidence="1 2" key="1">
    <citation type="submission" date="2016-11" db="EMBL/GenBank/DDBJ databases">
        <authorList>
            <person name="Jaros S."/>
            <person name="Januszkiewicz K."/>
            <person name="Wedrychowicz H."/>
        </authorList>
    </citation>
    <scope>NUCLEOTIDE SEQUENCE [LARGE SCALE GENOMIC DNA]</scope>
    <source>
        <strain evidence="1 2">DSM 2631</strain>
    </source>
</reference>
<evidence type="ECO:0000313" key="1">
    <source>
        <dbReference type="EMBL" id="SHE33866.1"/>
    </source>
</evidence>
<sequence>MRKKLIYSLLVIFTLIFNVVGCSNKKEIVVSENAKKDAIELDGTSNPKNELVLKGELKRLKDLDLLCWIDNENLLAVKEKDNSLIFYKYNIKGDKYEELLKKDDTKTFGEAFTGGIILLKDKYGFYVYNAKTNTTEDITKLLDEKKLGIDEGLLENRSECIFIKDGLIELIVHKEMENEDYKTTYIIDYKNNSKKEFKGMAIYGLDLTNKYGYVSEGDSIFRINIENGFKDIIHIGNRRPNVIRSVLDKSSIITEVIEKDEEENFKSNFYSINFDNKEITKCEEFYYDKPLNIAKIDTNTNLVLYTAGDDKLEAEEGFIFYGMLKDNKFIVKGSLYDSKERVCSQIPVFYISPDHRKIITTGKKENDETQWYMFQLE</sequence>
<evidence type="ECO:0000313" key="2">
    <source>
        <dbReference type="Proteomes" id="UP000184035"/>
    </source>
</evidence>
<dbReference type="Proteomes" id="UP000184035">
    <property type="component" value="Unassembled WGS sequence"/>
</dbReference>
<dbReference type="STRING" id="1533.SAMN05443638_101108"/>